<dbReference type="EMBL" id="CM029046">
    <property type="protein sequence ID" value="KAG2594259.1"/>
    <property type="molecule type" value="Genomic_DNA"/>
</dbReference>
<organism evidence="2 3">
    <name type="scientific">Panicum virgatum</name>
    <name type="common">Blackwell switchgrass</name>
    <dbReference type="NCBI Taxonomy" id="38727"/>
    <lineage>
        <taxon>Eukaryota</taxon>
        <taxon>Viridiplantae</taxon>
        <taxon>Streptophyta</taxon>
        <taxon>Embryophyta</taxon>
        <taxon>Tracheophyta</taxon>
        <taxon>Spermatophyta</taxon>
        <taxon>Magnoliopsida</taxon>
        <taxon>Liliopsida</taxon>
        <taxon>Poales</taxon>
        <taxon>Poaceae</taxon>
        <taxon>PACMAD clade</taxon>
        <taxon>Panicoideae</taxon>
        <taxon>Panicodae</taxon>
        <taxon>Paniceae</taxon>
        <taxon>Panicinae</taxon>
        <taxon>Panicum</taxon>
        <taxon>Panicum sect. Hiantes</taxon>
    </lineage>
</organism>
<accession>A0A8T0SCY1</accession>
<evidence type="ECO:0000313" key="2">
    <source>
        <dbReference type="EMBL" id="KAG2594259.1"/>
    </source>
</evidence>
<name>A0A8T0SCY1_PANVG</name>
<proteinExistence type="predicted"/>
<dbReference type="AlphaFoldDB" id="A0A8T0SCY1"/>
<gene>
    <name evidence="2" type="ORF">PVAP13_5NG633650</name>
</gene>
<evidence type="ECO:0000256" key="1">
    <source>
        <dbReference type="SAM" id="MobiDB-lite"/>
    </source>
</evidence>
<feature type="region of interest" description="Disordered" evidence="1">
    <location>
        <begin position="75"/>
        <end position="95"/>
    </location>
</feature>
<reference evidence="2" key="1">
    <citation type="submission" date="2020-05" db="EMBL/GenBank/DDBJ databases">
        <title>WGS assembly of Panicum virgatum.</title>
        <authorList>
            <person name="Lovell J.T."/>
            <person name="Jenkins J."/>
            <person name="Shu S."/>
            <person name="Juenger T.E."/>
            <person name="Schmutz J."/>
        </authorList>
    </citation>
    <scope>NUCLEOTIDE SEQUENCE</scope>
    <source>
        <strain evidence="2">AP13</strain>
    </source>
</reference>
<protein>
    <submittedName>
        <fullName evidence="2">Uncharacterized protein</fullName>
    </submittedName>
</protein>
<dbReference type="Proteomes" id="UP000823388">
    <property type="component" value="Chromosome 5N"/>
</dbReference>
<comment type="caution">
    <text evidence="2">The sequence shown here is derived from an EMBL/GenBank/DDBJ whole genome shotgun (WGS) entry which is preliminary data.</text>
</comment>
<sequence>MEETYVQLFSWLKLKELLCAELNAKSKDANGHDLVMQIIPKLAESMLNLSRHLPWQPFRRRHVLARPAWRPVPLTVERGRGIPPDTSPVAPSPAVFAGKAMGNPLMR</sequence>
<evidence type="ECO:0000313" key="3">
    <source>
        <dbReference type="Proteomes" id="UP000823388"/>
    </source>
</evidence>
<keyword evidence="3" id="KW-1185">Reference proteome</keyword>